<dbReference type="Proteomes" id="UP000060487">
    <property type="component" value="Unassembled WGS sequence"/>
</dbReference>
<gene>
    <name evidence="2" type="ORF">ASN18_1723</name>
</gene>
<evidence type="ECO:0000313" key="2">
    <source>
        <dbReference type="EMBL" id="KWT85471.1"/>
    </source>
</evidence>
<keyword evidence="1" id="KW-0175">Coiled coil</keyword>
<feature type="coiled-coil region" evidence="1">
    <location>
        <begin position="99"/>
        <end position="144"/>
    </location>
</feature>
<name>A0ABR5SF44_9BACT</name>
<proteinExistence type="predicted"/>
<comment type="caution">
    <text evidence="2">The sequence shown here is derived from an EMBL/GenBank/DDBJ whole genome shotgun (WGS) entry which is preliminary data.</text>
</comment>
<organism evidence="2 3">
    <name type="scientific">Candidatus Magnetominusculus xianensis</name>
    <dbReference type="NCBI Taxonomy" id="1748249"/>
    <lineage>
        <taxon>Bacteria</taxon>
        <taxon>Pseudomonadati</taxon>
        <taxon>Nitrospirota</taxon>
        <taxon>Nitrospiria</taxon>
        <taxon>Nitrospirales</taxon>
        <taxon>Nitrospiraceae</taxon>
        <taxon>Candidatus Magnetominusculus</taxon>
    </lineage>
</organism>
<sequence>MFKHDINDIQLATGLKQPFIRKCVKTLPDLFQSEIIRSDKNKMLFSDNALVILDQIKQYKHDRLTINEMKVRLYAGKKSEKVEPTTKETKRTSQTVELYERLLADKDKALSDKESLIQRQQAEIEQLKEQLKLLTYERQESNKHESNPVKAILKRIFR</sequence>
<keyword evidence="3" id="KW-1185">Reference proteome</keyword>
<dbReference type="EMBL" id="LNQR01000061">
    <property type="protein sequence ID" value="KWT85471.1"/>
    <property type="molecule type" value="Genomic_DNA"/>
</dbReference>
<reference evidence="2 3" key="1">
    <citation type="submission" date="2015-11" db="EMBL/GenBank/DDBJ databases">
        <authorList>
            <person name="Lin W."/>
        </authorList>
    </citation>
    <scope>NUCLEOTIDE SEQUENCE [LARGE SCALE GENOMIC DNA]</scope>
    <source>
        <strain evidence="2 3">HCH-1</strain>
    </source>
</reference>
<dbReference type="Gene3D" id="1.10.1660.10">
    <property type="match status" value="1"/>
</dbReference>
<accession>A0ABR5SF44</accession>
<evidence type="ECO:0000313" key="3">
    <source>
        <dbReference type="Proteomes" id="UP000060487"/>
    </source>
</evidence>
<dbReference type="RefSeq" id="WP_085052339.1">
    <property type="nucleotide sequence ID" value="NZ_LNQR01000061.1"/>
</dbReference>
<protein>
    <submittedName>
        <fullName evidence="2">Uncharacterized protein</fullName>
    </submittedName>
</protein>
<evidence type="ECO:0000256" key="1">
    <source>
        <dbReference type="SAM" id="Coils"/>
    </source>
</evidence>